<dbReference type="InterPro" id="IPR029052">
    <property type="entry name" value="Metallo-depent_PP-like"/>
</dbReference>
<dbReference type="RefSeq" id="WP_336352474.1">
    <property type="nucleotide sequence ID" value="NZ_JAZAQL010000006.1"/>
</dbReference>
<accession>A0ABD5VMB8</accession>
<evidence type="ECO:0000259" key="1">
    <source>
        <dbReference type="Pfam" id="PF00149"/>
    </source>
</evidence>
<dbReference type="EMBL" id="JBHSXN010000006">
    <property type="protein sequence ID" value="MFC6955558.1"/>
    <property type="molecule type" value="Genomic_DNA"/>
</dbReference>
<dbReference type="PANTHER" id="PTHR42850">
    <property type="entry name" value="METALLOPHOSPHOESTERASE"/>
    <property type="match status" value="1"/>
</dbReference>
<dbReference type="Proteomes" id="UP001596395">
    <property type="component" value="Unassembled WGS sequence"/>
</dbReference>
<protein>
    <submittedName>
        <fullName evidence="2">Metallophosphoesterase</fullName>
    </submittedName>
</protein>
<comment type="caution">
    <text evidence="2">The sequence shown here is derived from an EMBL/GenBank/DDBJ whole genome shotgun (WGS) entry which is preliminary data.</text>
</comment>
<organism evidence="2 3">
    <name type="scientific">Halorubellus litoreus</name>
    <dbReference type="NCBI Taxonomy" id="755308"/>
    <lineage>
        <taxon>Archaea</taxon>
        <taxon>Methanobacteriati</taxon>
        <taxon>Methanobacteriota</taxon>
        <taxon>Stenosarchaea group</taxon>
        <taxon>Halobacteria</taxon>
        <taxon>Halobacteriales</taxon>
        <taxon>Halorubellaceae</taxon>
        <taxon>Halorubellus</taxon>
    </lineage>
</organism>
<evidence type="ECO:0000313" key="3">
    <source>
        <dbReference type="Proteomes" id="UP001596395"/>
    </source>
</evidence>
<name>A0ABD5VMB8_9EURY</name>
<dbReference type="InterPro" id="IPR004843">
    <property type="entry name" value="Calcineurin-like_PHP"/>
</dbReference>
<dbReference type="PANTHER" id="PTHR42850:SF4">
    <property type="entry name" value="ZINC-DEPENDENT ENDOPOLYPHOSPHATASE"/>
    <property type="match status" value="1"/>
</dbReference>
<dbReference type="AlphaFoldDB" id="A0ABD5VMB8"/>
<dbReference type="Pfam" id="PF00149">
    <property type="entry name" value="Metallophos"/>
    <property type="match status" value="1"/>
</dbReference>
<proteinExistence type="predicted"/>
<reference evidence="2 3" key="1">
    <citation type="journal article" date="2019" name="Int. J. Syst. Evol. Microbiol.">
        <title>The Global Catalogue of Microorganisms (GCM) 10K type strain sequencing project: providing services to taxonomists for standard genome sequencing and annotation.</title>
        <authorList>
            <consortium name="The Broad Institute Genomics Platform"/>
            <consortium name="The Broad Institute Genome Sequencing Center for Infectious Disease"/>
            <person name="Wu L."/>
            <person name="Ma J."/>
        </authorList>
    </citation>
    <scope>NUCLEOTIDE SEQUENCE [LARGE SCALE GENOMIC DNA]</scope>
    <source>
        <strain evidence="2 3">GX26</strain>
    </source>
</reference>
<sequence>MTADRFDFDDTEGAWHRRIDLDDWDDVYVVGDVHGCFDAMKRLLATLEVTDDDLVVFVGDLVRKGPDSKAVVQTVREADNMLSIRGNNEEKLLRGEKELDALSAVDMDYIKSMPVVISWDDGVVVHGGIDPRKPLAEHDVDDVQNTRSLTDDSYGRPFWWDEYAGDRRAFFGHTVLSSPVVREHAIGLDTGCVYGGDLTAYDVRNDEVVAVELDRDGLSRSDDSIVDTRERVVA</sequence>
<gene>
    <name evidence="2" type="ORF">ACFQGB_22080</name>
</gene>
<dbReference type="InterPro" id="IPR050126">
    <property type="entry name" value="Ap4A_hydrolase"/>
</dbReference>
<dbReference type="Gene3D" id="3.60.21.10">
    <property type="match status" value="1"/>
</dbReference>
<evidence type="ECO:0000313" key="2">
    <source>
        <dbReference type="EMBL" id="MFC6955558.1"/>
    </source>
</evidence>
<keyword evidence="3" id="KW-1185">Reference proteome</keyword>
<feature type="domain" description="Calcineurin-like phosphoesterase" evidence="1">
    <location>
        <begin position="27"/>
        <end position="177"/>
    </location>
</feature>
<dbReference type="SUPFAM" id="SSF56300">
    <property type="entry name" value="Metallo-dependent phosphatases"/>
    <property type="match status" value="1"/>
</dbReference>